<dbReference type="KEGG" id="mec:Q7C_1241"/>
<dbReference type="eggNOG" id="COG3118">
    <property type="taxonomic scope" value="Bacteria"/>
</dbReference>
<comment type="similarity">
    <text evidence="1 7">Belongs to the thioredoxin family.</text>
</comment>
<evidence type="ECO:0000256" key="5">
    <source>
        <dbReference type="ARBA" id="ARBA00023284"/>
    </source>
</evidence>
<feature type="active site" description="Nucleophile" evidence="8">
    <location>
        <position position="36"/>
    </location>
</feature>
<feature type="site" description="Deprotonates C-terminal active site Cys" evidence="8">
    <location>
        <position position="27"/>
    </location>
</feature>
<evidence type="ECO:0000256" key="4">
    <source>
        <dbReference type="ARBA" id="ARBA00023157"/>
    </source>
</evidence>
<dbReference type="GO" id="GO:0015035">
    <property type="term" value="F:protein-disulfide reductase activity"/>
    <property type="evidence" value="ECO:0007669"/>
    <property type="project" value="UniProtKB-UniRule"/>
</dbReference>
<evidence type="ECO:0000259" key="10">
    <source>
        <dbReference type="PROSITE" id="PS51352"/>
    </source>
</evidence>
<evidence type="ECO:0000313" key="11">
    <source>
        <dbReference type="EMBL" id="AFJ02391.1"/>
    </source>
</evidence>
<evidence type="ECO:0000256" key="6">
    <source>
        <dbReference type="NCBIfam" id="TIGR01068"/>
    </source>
</evidence>
<dbReference type="GO" id="GO:0005829">
    <property type="term" value="C:cytosol"/>
    <property type="evidence" value="ECO:0007669"/>
    <property type="project" value="TreeGrafter"/>
</dbReference>
<dbReference type="Gene3D" id="3.40.30.10">
    <property type="entry name" value="Glutaredoxin"/>
    <property type="match status" value="1"/>
</dbReference>
<keyword evidence="4 9" id="KW-1015">Disulfide bond</keyword>
<dbReference type="Pfam" id="PF00085">
    <property type="entry name" value="Thioredoxin"/>
    <property type="match status" value="1"/>
</dbReference>
<evidence type="ECO:0000256" key="8">
    <source>
        <dbReference type="PIRSR" id="PIRSR000077-1"/>
    </source>
</evidence>
<evidence type="ECO:0000256" key="1">
    <source>
        <dbReference type="ARBA" id="ARBA00008987"/>
    </source>
</evidence>
<dbReference type="EMBL" id="CP003380">
    <property type="protein sequence ID" value="AFJ02391.1"/>
    <property type="molecule type" value="Genomic_DNA"/>
</dbReference>
<feature type="disulfide bond" description="Redox-active" evidence="9">
    <location>
        <begin position="33"/>
        <end position="36"/>
    </location>
</feature>
<reference evidence="11 12" key="1">
    <citation type="journal article" date="2012" name="J. Bacteriol.">
        <title>Complete genome sequences of Methylophaga sp. strain JAM1 and Methylophaga sp. strain JAM7.</title>
        <authorList>
            <person name="Villeneuve C."/>
            <person name="Martineau C."/>
            <person name="Mauffrey F."/>
            <person name="Villemur R."/>
        </authorList>
    </citation>
    <scope>NUCLEOTIDE SEQUENCE [LARGE SCALE GENOMIC DNA]</scope>
    <source>
        <strain evidence="11 12">JAM7</strain>
    </source>
</reference>
<evidence type="ECO:0000256" key="3">
    <source>
        <dbReference type="ARBA" id="ARBA00022982"/>
    </source>
</evidence>
<dbReference type="InterPro" id="IPR036249">
    <property type="entry name" value="Thioredoxin-like_sf"/>
</dbReference>
<evidence type="ECO:0000256" key="2">
    <source>
        <dbReference type="ARBA" id="ARBA00022448"/>
    </source>
</evidence>
<dbReference type="AlphaFoldDB" id="I1YHJ8"/>
<keyword evidence="12" id="KW-1185">Reference proteome</keyword>
<dbReference type="InterPro" id="IPR013766">
    <property type="entry name" value="Thioredoxin_domain"/>
</dbReference>
<dbReference type="PRINTS" id="PR00421">
    <property type="entry name" value="THIOREDOXIN"/>
</dbReference>
<dbReference type="PROSITE" id="PS51352">
    <property type="entry name" value="THIOREDOXIN_2"/>
    <property type="match status" value="1"/>
</dbReference>
<keyword evidence="2" id="KW-0813">Transport</keyword>
<dbReference type="NCBIfam" id="NF006898">
    <property type="entry name" value="PRK09381.1"/>
    <property type="match status" value="1"/>
</dbReference>
<feature type="domain" description="Thioredoxin" evidence="10">
    <location>
        <begin position="1"/>
        <end position="108"/>
    </location>
</feature>
<keyword evidence="3" id="KW-0249">Electron transport</keyword>
<feature type="active site" description="Nucleophile" evidence="8">
    <location>
        <position position="33"/>
    </location>
</feature>
<evidence type="ECO:0000256" key="7">
    <source>
        <dbReference type="PIRNR" id="PIRNR000077"/>
    </source>
</evidence>
<dbReference type="RefSeq" id="WP_014703811.1">
    <property type="nucleotide sequence ID" value="NC_017856.1"/>
</dbReference>
<feature type="site" description="Contributes to redox potential value" evidence="8">
    <location>
        <position position="35"/>
    </location>
</feature>
<dbReference type="PROSITE" id="PS00194">
    <property type="entry name" value="THIOREDOXIN_1"/>
    <property type="match status" value="1"/>
</dbReference>
<dbReference type="InterPro" id="IPR005746">
    <property type="entry name" value="Thioredoxin"/>
</dbReference>
<dbReference type="HOGENOM" id="CLU_090389_10_2_6"/>
<dbReference type="PANTHER" id="PTHR45663:SF11">
    <property type="entry name" value="GEO12009P1"/>
    <property type="match status" value="1"/>
</dbReference>
<organism evidence="11 12">
    <name type="scientific">Methylophaga frappieri (strain ATCC BAA-2434 / DSM 25690 / JAM7)</name>
    <dbReference type="NCBI Taxonomy" id="754477"/>
    <lineage>
        <taxon>Bacteria</taxon>
        <taxon>Pseudomonadati</taxon>
        <taxon>Pseudomonadota</taxon>
        <taxon>Gammaproteobacteria</taxon>
        <taxon>Thiotrichales</taxon>
        <taxon>Piscirickettsiaceae</taxon>
        <taxon>Methylophaga</taxon>
    </lineage>
</organism>
<keyword evidence="5 9" id="KW-0676">Redox-active center</keyword>
<gene>
    <name evidence="11" type="ordered locus">Q7C_1241</name>
</gene>
<evidence type="ECO:0000313" key="12">
    <source>
        <dbReference type="Proteomes" id="UP000009145"/>
    </source>
</evidence>
<dbReference type="NCBIfam" id="TIGR01068">
    <property type="entry name" value="thioredoxin"/>
    <property type="match status" value="1"/>
</dbReference>
<feature type="site" description="Contributes to redox potential value" evidence="8">
    <location>
        <position position="34"/>
    </location>
</feature>
<dbReference type="CDD" id="cd02947">
    <property type="entry name" value="TRX_family"/>
    <property type="match status" value="1"/>
</dbReference>
<name>I1YHJ8_METFJ</name>
<dbReference type="Proteomes" id="UP000009145">
    <property type="component" value="Chromosome"/>
</dbReference>
<dbReference type="InterPro" id="IPR017937">
    <property type="entry name" value="Thioredoxin_CS"/>
</dbReference>
<proteinExistence type="inferred from homology"/>
<dbReference type="STRING" id="754477.Q7C_1241"/>
<dbReference type="SUPFAM" id="SSF52833">
    <property type="entry name" value="Thioredoxin-like"/>
    <property type="match status" value="1"/>
</dbReference>
<protein>
    <recommendedName>
        <fullName evidence="6 7">Thioredoxin</fullName>
    </recommendedName>
</protein>
<accession>I1YHJ8</accession>
<dbReference type="OrthoDB" id="9790390at2"/>
<dbReference type="FunFam" id="3.40.30.10:FF:000001">
    <property type="entry name" value="Thioredoxin"/>
    <property type="match status" value="1"/>
</dbReference>
<dbReference type="PANTHER" id="PTHR45663">
    <property type="entry name" value="GEO12009P1"/>
    <property type="match status" value="1"/>
</dbReference>
<dbReference type="PIRSF" id="PIRSF000077">
    <property type="entry name" value="Thioredoxin"/>
    <property type="match status" value="1"/>
</dbReference>
<dbReference type="PATRIC" id="fig|754477.3.peg.1220"/>
<evidence type="ECO:0000256" key="9">
    <source>
        <dbReference type="PIRSR" id="PIRSR000077-4"/>
    </source>
</evidence>
<sequence>MSKNVTNVTDSDFDSQVLQSELPVLVDYWAEWCGPCKMIAPVLEEISSEYEGKLRVCKLNIDENPDTPPRYGIRGIPTLMLFKDGEVEATKVGALTKSQLAAFLDSNI</sequence>
<dbReference type="GO" id="GO:0045454">
    <property type="term" value="P:cell redox homeostasis"/>
    <property type="evidence" value="ECO:0007669"/>
    <property type="project" value="TreeGrafter"/>
</dbReference>